<evidence type="ECO:0000256" key="1">
    <source>
        <dbReference type="SAM" id="Phobius"/>
    </source>
</evidence>
<evidence type="ECO:0000313" key="3">
    <source>
        <dbReference type="Proteomes" id="UP000285120"/>
    </source>
</evidence>
<dbReference type="EMBL" id="RAPK01000009">
    <property type="protein sequence ID" value="RKD73050.1"/>
    <property type="molecule type" value="Genomic_DNA"/>
</dbReference>
<feature type="transmembrane region" description="Helical" evidence="1">
    <location>
        <begin position="20"/>
        <end position="42"/>
    </location>
</feature>
<name>A0A419V3J7_9BACL</name>
<protein>
    <submittedName>
        <fullName evidence="2">YqzM-like protein</fullName>
    </submittedName>
</protein>
<dbReference type="Proteomes" id="UP000285120">
    <property type="component" value="Unassembled WGS sequence"/>
</dbReference>
<dbReference type="RefSeq" id="WP_120193435.1">
    <property type="nucleotide sequence ID" value="NZ_RAPK01000009.1"/>
</dbReference>
<evidence type="ECO:0000313" key="2">
    <source>
        <dbReference type="EMBL" id="RKD73050.1"/>
    </source>
</evidence>
<comment type="caution">
    <text evidence="2">The sequence shown here is derived from an EMBL/GenBank/DDBJ whole genome shotgun (WGS) entry which is preliminary data.</text>
</comment>
<keyword evidence="1" id="KW-1133">Transmembrane helix</keyword>
<gene>
    <name evidence="2" type="ORF">ATL39_2252</name>
</gene>
<accession>A0A419V3J7</accession>
<keyword evidence="3" id="KW-1185">Reference proteome</keyword>
<reference evidence="2 3" key="1">
    <citation type="submission" date="2018-09" db="EMBL/GenBank/DDBJ databases">
        <title>Genomic Encyclopedia of Archaeal and Bacterial Type Strains, Phase II (KMG-II): from individual species to whole genera.</title>
        <authorList>
            <person name="Goeker M."/>
        </authorList>
    </citation>
    <scope>NUCLEOTIDE SEQUENCE [LARGE SCALE GENOMIC DNA]</scope>
    <source>
        <strain evidence="2 3">DSM 17008</strain>
    </source>
</reference>
<keyword evidence="1" id="KW-0472">Membrane</keyword>
<dbReference type="AlphaFoldDB" id="A0A419V3J7"/>
<organism evidence="2 3">
    <name type="scientific">Sinobaca qinghaiensis</name>
    <dbReference type="NCBI Taxonomy" id="342944"/>
    <lineage>
        <taxon>Bacteria</taxon>
        <taxon>Bacillati</taxon>
        <taxon>Bacillota</taxon>
        <taxon>Bacilli</taxon>
        <taxon>Bacillales</taxon>
        <taxon>Sporolactobacillaceae</taxon>
        <taxon>Sinobaca</taxon>
    </lineage>
</organism>
<keyword evidence="1" id="KW-0812">Transmembrane</keyword>
<dbReference type="Pfam" id="PF14141">
    <property type="entry name" value="YqzM"/>
    <property type="match status" value="1"/>
</dbReference>
<sequence length="45" mass="5002">MNPFEKDVQSKRNDLLDSVVAGVVSFSFFSLIFIIATVVHFVGNL</sequence>
<dbReference type="InterPro" id="IPR025416">
    <property type="entry name" value="YqzM"/>
</dbReference>
<proteinExistence type="predicted"/>